<evidence type="ECO:0000259" key="1">
    <source>
        <dbReference type="Pfam" id="PF03364"/>
    </source>
</evidence>
<sequence>MPATRTVEHEITVAAPPDHLYQLIADVENWPSLFAPTVHAEQLERGESHERIRLWATANGAAKTWTSRRELDPAARTVTFRQEVSQPPVGAMGGAWIIEPRPDGTSRVRLTHDYHAATDDPADLAWIDTAVDRNSRAELAALRDTAELDQGAPDLLLTFDDALEIDGKAADVYDFINDAHLWGERLPHVARVSLVEETPGLQLLEMDTRTADGSTHTTTSVRVCQPSERIVYKQVRVPALMTLHTGRWLLEDLPGGGVRATSRHTVRINESNIRAVLGPSAGLADARQYVRTALGTNSLATLRHAKSYAEGR</sequence>
<keyword evidence="3" id="KW-1185">Reference proteome</keyword>
<feature type="domain" description="Coenzyme Q-binding protein COQ10 START" evidence="1">
    <location>
        <begin position="168"/>
        <end position="280"/>
    </location>
</feature>
<dbReference type="Gene3D" id="3.30.530.20">
    <property type="match status" value="2"/>
</dbReference>
<dbReference type="InterPro" id="IPR005031">
    <property type="entry name" value="COQ10_START"/>
</dbReference>
<dbReference type="Pfam" id="PF10604">
    <property type="entry name" value="Polyketide_cyc2"/>
    <property type="match status" value="1"/>
</dbReference>
<gene>
    <name evidence="2" type="ORF">FRACA_1410016</name>
</gene>
<dbReference type="OrthoDB" id="3419705at2"/>
<accession>A0A2I2KLH3</accession>
<reference evidence="2 3" key="1">
    <citation type="submission" date="2017-06" db="EMBL/GenBank/DDBJ databases">
        <authorList>
            <person name="Kim H.J."/>
            <person name="Triplett B.A."/>
        </authorList>
    </citation>
    <scope>NUCLEOTIDE SEQUENCE [LARGE SCALE GENOMIC DNA]</scope>
    <source>
        <strain evidence="2">FRACA_ARgP5</strain>
    </source>
</reference>
<proteinExistence type="predicted"/>
<dbReference type="RefSeq" id="WP_101830509.1">
    <property type="nucleotide sequence ID" value="NZ_FZMO01000048.1"/>
</dbReference>
<evidence type="ECO:0000313" key="2">
    <source>
        <dbReference type="EMBL" id="SNQ46497.1"/>
    </source>
</evidence>
<dbReference type="EMBL" id="FZMO01000048">
    <property type="protein sequence ID" value="SNQ46497.1"/>
    <property type="molecule type" value="Genomic_DNA"/>
</dbReference>
<organism evidence="2 3">
    <name type="scientific">Frankia canadensis</name>
    <dbReference type="NCBI Taxonomy" id="1836972"/>
    <lineage>
        <taxon>Bacteria</taxon>
        <taxon>Bacillati</taxon>
        <taxon>Actinomycetota</taxon>
        <taxon>Actinomycetes</taxon>
        <taxon>Frankiales</taxon>
        <taxon>Frankiaceae</taxon>
        <taxon>Frankia</taxon>
    </lineage>
</organism>
<name>A0A2I2KLH3_9ACTN</name>
<dbReference type="InterPro" id="IPR019587">
    <property type="entry name" value="Polyketide_cyclase/dehydratase"/>
</dbReference>
<dbReference type="CDD" id="cd08861">
    <property type="entry name" value="OtcD1_ARO-CYC_like"/>
    <property type="match status" value="2"/>
</dbReference>
<dbReference type="Proteomes" id="UP000234331">
    <property type="component" value="Unassembled WGS sequence"/>
</dbReference>
<dbReference type="SUPFAM" id="SSF55961">
    <property type="entry name" value="Bet v1-like"/>
    <property type="match status" value="2"/>
</dbReference>
<evidence type="ECO:0000313" key="3">
    <source>
        <dbReference type="Proteomes" id="UP000234331"/>
    </source>
</evidence>
<protein>
    <submittedName>
        <fullName evidence="2">Granaticin polyketide synthase bifunctional cyclase/dehydratase</fullName>
    </submittedName>
</protein>
<dbReference type="InterPro" id="IPR023393">
    <property type="entry name" value="START-like_dom_sf"/>
</dbReference>
<dbReference type="Pfam" id="PF03364">
    <property type="entry name" value="Polyketide_cyc"/>
    <property type="match status" value="1"/>
</dbReference>
<dbReference type="AlphaFoldDB" id="A0A2I2KLH3"/>